<accession>A0A935MRV4</accession>
<evidence type="ECO:0000313" key="3">
    <source>
        <dbReference type="Proteomes" id="UP000739411"/>
    </source>
</evidence>
<evidence type="ECO:0000256" key="1">
    <source>
        <dbReference type="SAM" id="Phobius"/>
    </source>
</evidence>
<dbReference type="Proteomes" id="UP000739411">
    <property type="component" value="Unassembled WGS sequence"/>
</dbReference>
<reference evidence="2 3" key="1">
    <citation type="submission" date="2020-10" db="EMBL/GenBank/DDBJ databases">
        <title>Connecting structure to function with the recovery of over 1000 high-quality activated sludge metagenome-assembled genomes encoding full-length rRNA genes using long-read sequencing.</title>
        <authorList>
            <person name="Singleton C.M."/>
            <person name="Petriglieri F."/>
            <person name="Kristensen J.M."/>
            <person name="Kirkegaard R.H."/>
            <person name="Michaelsen T.Y."/>
            <person name="Andersen M.H."/>
            <person name="Karst S.M."/>
            <person name="Dueholm M.S."/>
            <person name="Nielsen P.H."/>
            <person name="Albertsen M."/>
        </authorList>
    </citation>
    <scope>NUCLEOTIDE SEQUENCE [LARGE SCALE GENOMIC DNA]</scope>
    <source>
        <strain evidence="2">EsbW_18-Q3-R4-48_BATAC.463</strain>
    </source>
</reference>
<keyword evidence="1" id="KW-0472">Membrane</keyword>
<keyword evidence="1" id="KW-1133">Transmembrane helix</keyword>
<dbReference type="EMBL" id="JADJMS010000002">
    <property type="protein sequence ID" value="MBK7413824.1"/>
    <property type="molecule type" value="Genomic_DNA"/>
</dbReference>
<proteinExistence type="predicted"/>
<keyword evidence="1" id="KW-0812">Transmembrane</keyword>
<gene>
    <name evidence="2" type="primary">pilV</name>
    <name evidence="2" type="ORF">IPJ38_00455</name>
</gene>
<feature type="transmembrane region" description="Helical" evidence="1">
    <location>
        <begin position="12"/>
        <end position="35"/>
    </location>
</feature>
<name>A0A935MRV4_9RHOO</name>
<sequence length="197" mass="21345">MNSNIRHQNGMLMIEVLVTILIVSLGLLGIAAMFARSHLVSDEAYQRYQATEIAHQLSEQLTANQSEASLRETSTYVTGLSAPMPGHGYTSIMCSPCTSAQLAVRDLSIFHDSLIGTQKTKSGNNASALLDARGCVEYLGPKLGDPIDPEDPPRYRISVVWQGRGLAGTTVNPTLCANGIYSDARLRRVISLEVQIL</sequence>
<dbReference type="NCBIfam" id="TIGR02523">
    <property type="entry name" value="type_IV_pilV"/>
    <property type="match status" value="1"/>
</dbReference>
<organism evidence="2 3">
    <name type="scientific">Candidatus Dechloromonas phosphorivorans</name>
    <dbReference type="NCBI Taxonomy" id="2899244"/>
    <lineage>
        <taxon>Bacteria</taxon>
        <taxon>Pseudomonadati</taxon>
        <taxon>Pseudomonadota</taxon>
        <taxon>Betaproteobacteria</taxon>
        <taxon>Rhodocyclales</taxon>
        <taxon>Azonexaceae</taxon>
        <taxon>Dechloromonas</taxon>
    </lineage>
</organism>
<dbReference type="AlphaFoldDB" id="A0A935MRV4"/>
<evidence type="ECO:0000313" key="2">
    <source>
        <dbReference type="EMBL" id="MBK7413824.1"/>
    </source>
</evidence>
<protein>
    <submittedName>
        <fullName evidence="2">Type IV pilus modification protein PilV</fullName>
    </submittedName>
</protein>
<comment type="caution">
    <text evidence="2">The sequence shown here is derived from an EMBL/GenBank/DDBJ whole genome shotgun (WGS) entry which is preliminary data.</text>
</comment>
<dbReference type="InterPro" id="IPR013362">
    <property type="entry name" value="Pilus_4_PilV"/>
</dbReference>